<feature type="active site" evidence="11">
    <location>
        <position position="269"/>
    </location>
</feature>
<dbReference type="Gene3D" id="3.90.920.10">
    <property type="entry name" value="DNA primase, PRIM domain"/>
    <property type="match status" value="1"/>
</dbReference>
<evidence type="ECO:0000256" key="12">
    <source>
        <dbReference type="RuleBase" id="RU003514"/>
    </source>
</evidence>
<evidence type="ECO:0000256" key="7">
    <source>
        <dbReference type="ARBA" id="ARBA00022723"/>
    </source>
</evidence>
<name>A0A133VPG2_9EURY</name>
<dbReference type="InterPro" id="IPR014052">
    <property type="entry name" value="DNA_primase_ssu_euk/arc"/>
</dbReference>
<evidence type="ECO:0000256" key="8">
    <source>
        <dbReference type="ARBA" id="ARBA00022842"/>
    </source>
</evidence>
<feature type="active site" evidence="11">
    <location>
        <position position="98"/>
    </location>
</feature>
<evidence type="ECO:0000256" key="13">
    <source>
        <dbReference type="RuleBase" id="RU004224"/>
    </source>
</evidence>
<comment type="caution">
    <text evidence="14">The sequence shown here is derived from an EMBL/GenBank/DDBJ whole genome shotgun (WGS) entry which is preliminary data.</text>
</comment>
<proteinExistence type="inferred from homology"/>
<keyword evidence="15" id="KW-1185">Reference proteome</keyword>
<comment type="cofactor">
    <cofactor evidence="11">
        <name>Mg(2+)</name>
        <dbReference type="ChEBI" id="CHEBI:18420"/>
    </cofactor>
    <cofactor evidence="11">
        <name>Mn(2+)</name>
        <dbReference type="ChEBI" id="CHEBI:29035"/>
    </cofactor>
</comment>
<evidence type="ECO:0000313" key="14">
    <source>
        <dbReference type="EMBL" id="KXB08317.1"/>
    </source>
</evidence>
<comment type="subunit">
    <text evidence="11">Heterodimer of a small subunit (PriS) and a large subunit (PriL).</text>
</comment>
<feature type="active site" evidence="11">
    <location>
        <position position="96"/>
    </location>
</feature>
<evidence type="ECO:0000256" key="4">
    <source>
        <dbReference type="ARBA" id="ARBA00022679"/>
    </source>
</evidence>
<dbReference type="Pfam" id="PF01896">
    <property type="entry name" value="DNA_primase_S"/>
    <property type="match status" value="1"/>
</dbReference>
<evidence type="ECO:0000256" key="9">
    <source>
        <dbReference type="ARBA" id="ARBA00023163"/>
    </source>
</evidence>
<keyword evidence="4 11" id="KW-0808">Transferase</keyword>
<evidence type="ECO:0000256" key="6">
    <source>
        <dbReference type="ARBA" id="ARBA00022705"/>
    </source>
</evidence>
<keyword evidence="6 11" id="KW-0235">DNA replication</keyword>
<dbReference type="GO" id="GO:0000428">
    <property type="term" value="C:DNA-directed RNA polymerase complex"/>
    <property type="evidence" value="ECO:0007669"/>
    <property type="project" value="UniProtKB-KW"/>
</dbReference>
<keyword evidence="9 11" id="KW-0804">Transcription</keyword>
<dbReference type="PANTHER" id="PTHR10536">
    <property type="entry name" value="DNA PRIMASE SMALL SUBUNIT"/>
    <property type="match status" value="1"/>
</dbReference>
<dbReference type="CDD" id="cd04860">
    <property type="entry name" value="AE_Prim_S"/>
    <property type="match status" value="1"/>
</dbReference>
<organism evidence="14 15">
    <name type="scientific">candidate division MSBL1 archaeon SCGC-AAA385D11</name>
    <dbReference type="NCBI Taxonomy" id="1698286"/>
    <lineage>
        <taxon>Archaea</taxon>
        <taxon>Methanobacteriati</taxon>
        <taxon>Methanobacteriota</taxon>
        <taxon>candidate division MSBL1</taxon>
    </lineage>
</organism>
<dbReference type="EC" id="2.7.7.-" evidence="11"/>
<evidence type="ECO:0000256" key="1">
    <source>
        <dbReference type="ARBA" id="ARBA00009762"/>
    </source>
</evidence>
<dbReference type="Gene3D" id="1.10.8.160">
    <property type="entry name" value="DNA primase S, domain 2"/>
    <property type="match status" value="1"/>
</dbReference>
<evidence type="ECO:0000256" key="5">
    <source>
        <dbReference type="ARBA" id="ARBA00022695"/>
    </source>
</evidence>
<dbReference type="Proteomes" id="UP000070256">
    <property type="component" value="Unassembled WGS sequence"/>
</dbReference>
<dbReference type="InterPro" id="IPR002755">
    <property type="entry name" value="DNA_primase_S"/>
</dbReference>
<comment type="function">
    <text evidence="11">Catalytic subunit of DNA primase, an RNA polymerase that catalyzes the synthesis of short RNA molecules used as primers for DNA polymerase during DNA replication. The small subunit contains the primase catalytic core and has DNA synthesis activity on its own. Binding to the large subunit stabilizes and modulates the activity, increasing the rate of DNA synthesis while decreasing the length of the DNA fragments, and conferring RNA synthesis capability. The DNA polymerase activity may enable DNA primase to also catalyze primer extension after primer synthesis. May also play a role in DNA repair.</text>
</comment>
<dbReference type="PATRIC" id="fig|1698286.3.peg.239"/>
<reference evidence="14 15" key="1">
    <citation type="journal article" date="2016" name="Sci. Rep.">
        <title>Metabolic traits of an uncultured archaeal lineage -MSBL1- from brine pools of the Red Sea.</title>
        <authorList>
            <person name="Mwirichia R."/>
            <person name="Alam I."/>
            <person name="Rashid M."/>
            <person name="Vinu M."/>
            <person name="Ba-Alawi W."/>
            <person name="Anthony Kamau A."/>
            <person name="Kamanda Ngugi D."/>
            <person name="Goker M."/>
            <person name="Klenk H.P."/>
            <person name="Bajic V."/>
            <person name="Stingl U."/>
        </authorList>
    </citation>
    <scope>NUCLEOTIDE SEQUENCE [LARGE SCALE GENOMIC DNA]</scope>
    <source>
        <strain evidence="14">SCGC-AAA385D11</strain>
    </source>
</reference>
<keyword evidence="8 11" id="KW-0460">Magnesium</keyword>
<comment type="similarity">
    <text evidence="1 11 12">Belongs to the eukaryotic-type primase small subunit family.</text>
</comment>
<comment type="function">
    <text evidence="13">RNA polymerase that catalyzes the synthesis of short RNA molecules used as primers for DNA polymerase during DNA replication.</text>
</comment>
<accession>A0A133VPG2</accession>
<dbReference type="GO" id="GO:1990077">
    <property type="term" value="C:primosome complex"/>
    <property type="evidence" value="ECO:0007669"/>
    <property type="project" value="UniProtKB-KW"/>
</dbReference>
<gene>
    <name evidence="11" type="primary">priS</name>
    <name evidence="14" type="ORF">AKJ58_00215</name>
</gene>
<evidence type="ECO:0000256" key="11">
    <source>
        <dbReference type="HAMAP-Rule" id="MF_00700"/>
    </source>
</evidence>
<keyword evidence="7 11" id="KW-0479">Metal-binding</keyword>
<dbReference type="HAMAP" id="MF_00700">
    <property type="entry name" value="DNA_primase_sml_arc"/>
    <property type="match status" value="1"/>
</dbReference>
<dbReference type="GO" id="GO:0006269">
    <property type="term" value="P:DNA replication, synthesis of primer"/>
    <property type="evidence" value="ECO:0007669"/>
    <property type="project" value="UniProtKB-UniRule"/>
</dbReference>
<keyword evidence="10 11" id="KW-0464">Manganese</keyword>
<dbReference type="GO" id="GO:0003899">
    <property type="term" value="F:DNA-directed RNA polymerase activity"/>
    <property type="evidence" value="ECO:0007669"/>
    <property type="project" value="UniProtKB-UniRule"/>
</dbReference>
<keyword evidence="5 11" id="KW-0548">Nucleotidyltransferase</keyword>
<keyword evidence="3 11" id="KW-0639">Primosome</keyword>
<dbReference type="SUPFAM" id="SSF56747">
    <property type="entry name" value="Prim-pol domain"/>
    <property type="match status" value="1"/>
</dbReference>
<keyword evidence="2 11" id="KW-0240">DNA-directed RNA polymerase</keyword>
<evidence type="ECO:0000256" key="2">
    <source>
        <dbReference type="ARBA" id="ARBA00022478"/>
    </source>
</evidence>
<evidence type="ECO:0000256" key="10">
    <source>
        <dbReference type="ARBA" id="ARBA00023211"/>
    </source>
</evidence>
<protein>
    <recommendedName>
        <fullName evidence="11">DNA primase small subunit PriS</fullName>
        <ecNumber evidence="11">2.7.7.-</ecNumber>
    </recommendedName>
</protein>
<dbReference type="AlphaFoldDB" id="A0A133VPG2"/>
<dbReference type="EMBL" id="LHYK01000003">
    <property type="protein sequence ID" value="KXB08317.1"/>
    <property type="molecule type" value="Genomic_DNA"/>
</dbReference>
<dbReference type="InterPro" id="IPR023639">
    <property type="entry name" value="DNA_primase_ssu_PriS"/>
</dbReference>
<dbReference type="NCBIfam" id="TIGR00335">
    <property type="entry name" value="primase_sml"/>
    <property type="match status" value="1"/>
</dbReference>
<evidence type="ECO:0000313" key="15">
    <source>
        <dbReference type="Proteomes" id="UP000070256"/>
    </source>
</evidence>
<sequence length="316" mass="36765">MQEMREATPEERRQYYSEEWKKDDLPKFFLHTLSLREFAFDHSGKGPNDRYNCFITPEELSDFLRKKAPYAVYGSVALYERPSQRRKWLKSELVFDIDAKDLPIKRCDCTGGNVCEKCLDDARQVAKIIAETLRSELALHDIHFVYSGRGFHIRVTDDSVMSMGQAERSQIVEYVAGIVVPSDMTLTLGYSRVFRKRVARIFEQLDEKKLVDAGFRGRLARKLMREKEKALDAIRRGHLEEIMEFDGIGRKTFRKFLNVVTRLNSELVDGKVTIDTKRILRLPSSLHSTVSRKCMMIRDIDNFSYDATVPRFLLES</sequence>
<dbReference type="GO" id="GO:0046872">
    <property type="term" value="F:metal ion binding"/>
    <property type="evidence" value="ECO:0007669"/>
    <property type="project" value="UniProtKB-KW"/>
</dbReference>
<evidence type="ECO:0000256" key="3">
    <source>
        <dbReference type="ARBA" id="ARBA00022515"/>
    </source>
</evidence>